<protein>
    <submittedName>
        <fullName evidence="2">TraB/GumN family protein</fullName>
    </submittedName>
</protein>
<keyword evidence="1" id="KW-1133">Transmembrane helix</keyword>
<dbReference type="PANTHER" id="PTHR21530">
    <property type="entry name" value="PHEROMONE SHUTDOWN PROTEIN"/>
    <property type="match status" value="1"/>
</dbReference>
<dbReference type="RefSeq" id="WP_150093777.1">
    <property type="nucleotide sequence ID" value="NZ_VWXX01000021.1"/>
</dbReference>
<dbReference type="AlphaFoldDB" id="A0A5M8FPE7"/>
<dbReference type="InterPro" id="IPR046345">
    <property type="entry name" value="TraB_PrgY-like"/>
</dbReference>
<dbReference type="Proteomes" id="UP000322981">
    <property type="component" value="Unassembled WGS sequence"/>
</dbReference>
<dbReference type="CDD" id="cd14726">
    <property type="entry name" value="TraB_PrgY-like"/>
    <property type="match status" value="1"/>
</dbReference>
<gene>
    <name evidence="2" type="ORF">F2Q65_12630</name>
</gene>
<evidence type="ECO:0000313" key="3">
    <source>
        <dbReference type="Proteomes" id="UP000322981"/>
    </source>
</evidence>
<feature type="transmembrane region" description="Helical" evidence="1">
    <location>
        <begin position="260"/>
        <end position="278"/>
    </location>
</feature>
<dbReference type="OrthoDB" id="9809330at2"/>
<evidence type="ECO:0000313" key="2">
    <source>
        <dbReference type="EMBL" id="KAA6184305.1"/>
    </source>
</evidence>
<dbReference type="NCBIfam" id="TIGR00261">
    <property type="entry name" value="traB"/>
    <property type="match status" value="1"/>
</dbReference>
<dbReference type="Pfam" id="PF01963">
    <property type="entry name" value="TraB_PrgY_gumN"/>
    <property type="match status" value="1"/>
</dbReference>
<dbReference type="InterPro" id="IPR002816">
    <property type="entry name" value="TraB/PrgY/GumN_fam"/>
</dbReference>
<name>A0A5M8FPE7_9GAMM</name>
<keyword evidence="3" id="KW-1185">Reference proteome</keyword>
<proteinExistence type="predicted"/>
<accession>A0A5M8FPE7</accession>
<keyword evidence="1" id="KW-0812">Transmembrane</keyword>
<keyword evidence="1" id="KW-0472">Membrane</keyword>
<comment type="caution">
    <text evidence="2">The sequence shown here is derived from an EMBL/GenBank/DDBJ whole genome shotgun (WGS) entry which is preliminary data.</text>
</comment>
<sequence>METQEEPLLTVEAGGAQVTLLGTAHVSRSSAAKVQELLQQEGGGFDAVAVELCPSRYNAIVNPDSLSRMDLFAVIREGRVYMVAASLALSAYQQRLAEQFDIEPGAEQRMAIEQARQHGLPVLLIDRELGITLKRAARNLGWWRRLNLFSGLLAGLLSREQVSEEEIERLKQGDVLETTFAEFAQDRADLYRPLIAERDRYMALRLQQSLGEQPLARVLAVVGAGHMKGLAEQLVRPSAAPETEIAALEQVPPTSRLWRLLPWVVVAVILGVFVYGFTRSPALGWNLVLDWVLINGSLSALGTILAAAHPLTVVGAFFAAPLTSLNPTIGAGMVAGGIELSLRRPSVGDFGRLRSDLSGLRGWWRNRVSRVLLVFIFSSLGSALGTYVAGFRIVGRLVGA</sequence>
<dbReference type="PANTHER" id="PTHR21530:SF7">
    <property type="entry name" value="TRAB DOMAIN-CONTAINING PROTEIN"/>
    <property type="match status" value="1"/>
</dbReference>
<organism evidence="2 3">
    <name type="scientific">Thiohalocapsa marina</name>
    <dbReference type="NCBI Taxonomy" id="424902"/>
    <lineage>
        <taxon>Bacteria</taxon>
        <taxon>Pseudomonadati</taxon>
        <taxon>Pseudomonadota</taxon>
        <taxon>Gammaproteobacteria</taxon>
        <taxon>Chromatiales</taxon>
        <taxon>Chromatiaceae</taxon>
        <taxon>Thiohalocapsa</taxon>
    </lineage>
</organism>
<dbReference type="InterPro" id="IPR005230">
    <property type="entry name" value="TraB_bac"/>
</dbReference>
<evidence type="ECO:0000256" key="1">
    <source>
        <dbReference type="SAM" id="Phobius"/>
    </source>
</evidence>
<reference evidence="2 3" key="1">
    <citation type="submission" date="2019-09" db="EMBL/GenBank/DDBJ databases">
        <title>Whole-genome sequence of the purple sulfur bacterium Thiohalocapsa marina DSM 19078.</title>
        <authorList>
            <person name="Kyndt J.A."/>
            <person name="Meyer T.E."/>
        </authorList>
    </citation>
    <scope>NUCLEOTIDE SEQUENCE [LARGE SCALE GENOMIC DNA]</scope>
    <source>
        <strain evidence="2 3">DSM 19078</strain>
    </source>
</reference>
<feature type="transmembrane region" description="Helical" evidence="1">
    <location>
        <begin position="371"/>
        <end position="394"/>
    </location>
</feature>
<dbReference type="EMBL" id="VWXX01000021">
    <property type="protein sequence ID" value="KAA6184305.1"/>
    <property type="molecule type" value="Genomic_DNA"/>
</dbReference>